<dbReference type="GO" id="GO:0022857">
    <property type="term" value="F:transmembrane transporter activity"/>
    <property type="evidence" value="ECO:0007669"/>
    <property type="project" value="InterPro"/>
</dbReference>
<dbReference type="RefSeq" id="XP_001016699.1">
    <property type="nucleotide sequence ID" value="XM_001016699.1"/>
</dbReference>
<evidence type="ECO:0000256" key="5">
    <source>
        <dbReference type="ARBA" id="ARBA00022692"/>
    </source>
</evidence>
<feature type="transmembrane region" description="Helical" evidence="8">
    <location>
        <begin position="381"/>
        <end position="403"/>
    </location>
</feature>
<feature type="transmembrane region" description="Helical" evidence="8">
    <location>
        <begin position="12"/>
        <end position="33"/>
    </location>
</feature>
<evidence type="ECO:0000256" key="6">
    <source>
        <dbReference type="ARBA" id="ARBA00022989"/>
    </source>
</evidence>
<evidence type="ECO:0000313" key="11">
    <source>
        <dbReference type="Proteomes" id="UP000009168"/>
    </source>
</evidence>
<dbReference type="PANTHER" id="PTHR43184">
    <property type="entry name" value="MAJOR FACILITATOR SUPERFAMILY TRANSPORTER 16, ISOFORM B"/>
    <property type="match status" value="1"/>
</dbReference>
<evidence type="ECO:0000259" key="9">
    <source>
        <dbReference type="PROSITE" id="PS50850"/>
    </source>
</evidence>
<dbReference type="AlphaFoldDB" id="I7MEJ1"/>
<dbReference type="PIRSF" id="PIRSF002808">
    <property type="entry name" value="Hexose_phosphate_transp"/>
    <property type="match status" value="1"/>
</dbReference>
<reference evidence="11" key="1">
    <citation type="journal article" date="2006" name="PLoS Biol.">
        <title>Macronuclear genome sequence of the ciliate Tetrahymena thermophila, a model eukaryote.</title>
        <authorList>
            <person name="Eisen J.A."/>
            <person name="Coyne R.S."/>
            <person name="Wu M."/>
            <person name="Wu D."/>
            <person name="Thiagarajan M."/>
            <person name="Wortman J.R."/>
            <person name="Badger J.H."/>
            <person name="Ren Q."/>
            <person name="Amedeo P."/>
            <person name="Jones K.M."/>
            <person name="Tallon L.J."/>
            <person name="Delcher A.L."/>
            <person name="Salzberg S.L."/>
            <person name="Silva J.C."/>
            <person name="Haas B.J."/>
            <person name="Majoros W.H."/>
            <person name="Farzad M."/>
            <person name="Carlton J.M."/>
            <person name="Smith R.K. Jr."/>
            <person name="Garg J."/>
            <person name="Pearlman R.E."/>
            <person name="Karrer K.M."/>
            <person name="Sun L."/>
            <person name="Manning G."/>
            <person name="Elde N.C."/>
            <person name="Turkewitz A.P."/>
            <person name="Asai D.J."/>
            <person name="Wilkes D.E."/>
            <person name="Wang Y."/>
            <person name="Cai H."/>
            <person name="Collins K."/>
            <person name="Stewart B.A."/>
            <person name="Lee S.R."/>
            <person name="Wilamowska K."/>
            <person name="Weinberg Z."/>
            <person name="Ruzzo W.L."/>
            <person name="Wloga D."/>
            <person name="Gaertig J."/>
            <person name="Frankel J."/>
            <person name="Tsao C.-C."/>
            <person name="Gorovsky M.A."/>
            <person name="Keeling P.J."/>
            <person name="Waller R.F."/>
            <person name="Patron N.J."/>
            <person name="Cherry J.M."/>
            <person name="Stover N.A."/>
            <person name="Krieger C.J."/>
            <person name="del Toro C."/>
            <person name="Ryder H.F."/>
            <person name="Williamson S.C."/>
            <person name="Barbeau R.A."/>
            <person name="Hamilton E.P."/>
            <person name="Orias E."/>
        </authorList>
    </citation>
    <scope>NUCLEOTIDE SEQUENCE [LARGE SCALE GENOMIC DNA]</scope>
    <source>
        <strain evidence="11">SB210</strain>
    </source>
</reference>
<dbReference type="PANTHER" id="PTHR43184:SF12">
    <property type="entry name" value="SUGAR PHOSPHATE EXCHANGER 3"/>
    <property type="match status" value="1"/>
</dbReference>
<name>I7MEJ1_TETTS</name>
<feature type="transmembrane region" description="Helical" evidence="8">
    <location>
        <begin position="109"/>
        <end position="132"/>
    </location>
</feature>
<dbReference type="OMA" id="AMPYLID"/>
<dbReference type="SUPFAM" id="SSF103473">
    <property type="entry name" value="MFS general substrate transporter"/>
    <property type="match status" value="1"/>
</dbReference>
<dbReference type="InterPro" id="IPR036259">
    <property type="entry name" value="MFS_trans_sf"/>
</dbReference>
<protein>
    <submittedName>
        <fullName evidence="10">MFS transporter</fullName>
    </submittedName>
</protein>
<dbReference type="Proteomes" id="UP000009168">
    <property type="component" value="Unassembled WGS sequence"/>
</dbReference>
<comment type="subcellular location">
    <subcellularLocation>
        <location evidence="1">Membrane</location>
        <topology evidence="1">Multi-pass membrane protein</topology>
    </subcellularLocation>
</comment>
<dbReference type="Gene3D" id="1.20.1250.20">
    <property type="entry name" value="MFS general substrate transporter like domains"/>
    <property type="match status" value="2"/>
</dbReference>
<proteinExistence type="inferred from homology"/>
<gene>
    <name evidence="10" type="ORF">TTHERM_00191220</name>
</gene>
<dbReference type="Pfam" id="PF07690">
    <property type="entry name" value="MFS_1"/>
    <property type="match status" value="1"/>
</dbReference>
<accession>I7MEJ1</accession>
<dbReference type="GeneID" id="7832072"/>
<feature type="transmembrane region" description="Helical" evidence="8">
    <location>
        <begin position="144"/>
        <end position="163"/>
    </location>
</feature>
<evidence type="ECO:0000256" key="1">
    <source>
        <dbReference type="ARBA" id="ARBA00004141"/>
    </source>
</evidence>
<dbReference type="InterPro" id="IPR000849">
    <property type="entry name" value="Sugar_P_transporter"/>
</dbReference>
<keyword evidence="11" id="KW-1185">Reference proteome</keyword>
<dbReference type="InParanoid" id="I7MEJ1"/>
<keyword evidence="5 8" id="KW-0812">Transmembrane</keyword>
<evidence type="ECO:0000256" key="2">
    <source>
        <dbReference type="ARBA" id="ARBA00009598"/>
    </source>
</evidence>
<feature type="domain" description="Major facilitator superfamily (MFS) profile" evidence="9">
    <location>
        <begin position="1"/>
        <end position="434"/>
    </location>
</feature>
<dbReference type="InterPro" id="IPR011701">
    <property type="entry name" value="MFS"/>
</dbReference>
<feature type="transmembrane region" description="Helical" evidence="8">
    <location>
        <begin position="409"/>
        <end position="431"/>
    </location>
</feature>
<dbReference type="InterPro" id="IPR020846">
    <property type="entry name" value="MFS_dom"/>
</dbReference>
<keyword evidence="3" id="KW-0813">Transport</keyword>
<organism evidence="10 11">
    <name type="scientific">Tetrahymena thermophila (strain SB210)</name>
    <dbReference type="NCBI Taxonomy" id="312017"/>
    <lineage>
        <taxon>Eukaryota</taxon>
        <taxon>Sar</taxon>
        <taxon>Alveolata</taxon>
        <taxon>Ciliophora</taxon>
        <taxon>Intramacronucleata</taxon>
        <taxon>Oligohymenophorea</taxon>
        <taxon>Hymenostomatida</taxon>
        <taxon>Tetrahymenina</taxon>
        <taxon>Tetrahymenidae</taxon>
        <taxon>Tetrahymena</taxon>
    </lineage>
</organism>
<dbReference type="HOGENOM" id="CLU_001265_31_6_1"/>
<dbReference type="KEGG" id="tet:TTHERM_00191220"/>
<keyword evidence="4" id="KW-0762">Sugar transport</keyword>
<comment type="similarity">
    <text evidence="2">Belongs to the major facilitator superfamily. Organophosphate:Pi antiporter (OPA) (TC 2.A.1.4) family.</text>
</comment>
<feature type="transmembrane region" description="Helical" evidence="8">
    <location>
        <begin position="175"/>
        <end position="198"/>
    </location>
</feature>
<feature type="transmembrane region" description="Helical" evidence="8">
    <location>
        <begin position="341"/>
        <end position="360"/>
    </location>
</feature>
<feature type="transmembrane region" description="Helical" evidence="8">
    <location>
        <begin position="53"/>
        <end position="70"/>
    </location>
</feature>
<evidence type="ECO:0000256" key="7">
    <source>
        <dbReference type="ARBA" id="ARBA00023136"/>
    </source>
</evidence>
<dbReference type="PROSITE" id="PS50850">
    <property type="entry name" value="MFS"/>
    <property type="match status" value="1"/>
</dbReference>
<sequence>MGSDQDKRAKKYQIFIFVFTFLCYAAVHSTRTAWSVSKSNLKSENSDITDTQLGYIDFSFLFCYSLALKIGGGLGDKINLKYYLSFGMMPASIFLFCIAIMGWSSFVNMAVYGVFMALNGIFQSTGWPGLVATMGNWFGKGNRGLLMGIWSGNSNVGNILGQLFGQLTIDTFGWGWEYCLMFSSIFLFTMGVLTFIFLKPYPKQVGIYLEEEGGVTEDTQRLSNELSCNSDGIEQPRKQINYFTAWCVPGVPLYAIAYACLKSSSYGLLFWLPSYISDNNMDSYSYTIPMMNDIGNFIGGVITGYLSDKNGKRSFFLLPQLVVAAIFMALVKFTLSDNPLPYFFVIFAIGFFLGGPYNILSAAISIDLAKQPALKGQKSALSTISSLIEGIGSLCAAITQIIIPQIGQNYVFVLFMTLISVSVIFLIPLVVNDFKDLKKEKSEMKMDLIED</sequence>
<dbReference type="EMBL" id="GG662693">
    <property type="protein sequence ID" value="EAR96454.1"/>
    <property type="molecule type" value="Genomic_DNA"/>
</dbReference>
<keyword evidence="6 8" id="KW-1133">Transmembrane helix</keyword>
<keyword evidence="7 8" id="KW-0472">Membrane</keyword>
<feature type="transmembrane region" description="Helical" evidence="8">
    <location>
        <begin position="315"/>
        <end position="335"/>
    </location>
</feature>
<dbReference type="STRING" id="312017.I7MEJ1"/>
<feature type="transmembrane region" description="Helical" evidence="8">
    <location>
        <begin position="82"/>
        <end position="103"/>
    </location>
</feature>
<dbReference type="OrthoDB" id="312593at2759"/>
<evidence type="ECO:0000313" key="10">
    <source>
        <dbReference type="EMBL" id="EAR96454.1"/>
    </source>
</evidence>
<evidence type="ECO:0000256" key="8">
    <source>
        <dbReference type="SAM" id="Phobius"/>
    </source>
</evidence>
<evidence type="ECO:0000256" key="4">
    <source>
        <dbReference type="ARBA" id="ARBA00022597"/>
    </source>
</evidence>
<evidence type="ECO:0000256" key="3">
    <source>
        <dbReference type="ARBA" id="ARBA00022448"/>
    </source>
</evidence>
<dbReference type="eggNOG" id="KOG2533">
    <property type="taxonomic scope" value="Eukaryota"/>
</dbReference>
<dbReference type="GO" id="GO:0005789">
    <property type="term" value="C:endoplasmic reticulum membrane"/>
    <property type="evidence" value="ECO:0007669"/>
    <property type="project" value="TreeGrafter"/>
</dbReference>